<evidence type="ECO:0000256" key="1">
    <source>
        <dbReference type="SAM" id="MobiDB-lite"/>
    </source>
</evidence>
<organism evidence="2 3">
    <name type="scientific">Pedococcus cremeus</name>
    <dbReference type="NCBI Taxonomy" id="587636"/>
    <lineage>
        <taxon>Bacteria</taxon>
        <taxon>Bacillati</taxon>
        <taxon>Actinomycetota</taxon>
        <taxon>Actinomycetes</taxon>
        <taxon>Micrococcales</taxon>
        <taxon>Intrasporangiaceae</taxon>
        <taxon>Pedococcus</taxon>
    </lineage>
</organism>
<dbReference type="OrthoDB" id="5189869at2"/>
<dbReference type="STRING" id="587636.SAMN05216199_0023"/>
<gene>
    <name evidence="2" type="ORF">SAMN05216199_0023</name>
</gene>
<feature type="region of interest" description="Disordered" evidence="1">
    <location>
        <begin position="225"/>
        <end position="260"/>
    </location>
</feature>
<dbReference type="SUPFAM" id="SSF52833">
    <property type="entry name" value="Thioredoxin-like"/>
    <property type="match status" value="1"/>
</dbReference>
<dbReference type="Proteomes" id="UP000199019">
    <property type="component" value="Unassembled WGS sequence"/>
</dbReference>
<protein>
    <recommendedName>
        <fullName evidence="4">Thioredoxin domain-containing protein</fullName>
    </recommendedName>
</protein>
<reference evidence="3" key="1">
    <citation type="submission" date="2016-10" db="EMBL/GenBank/DDBJ databases">
        <authorList>
            <person name="Varghese N."/>
            <person name="Submissions S."/>
        </authorList>
    </citation>
    <scope>NUCLEOTIDE SEQUENCE [LARGE SCALE GENOMIC DNA]</scope>
    <source>
        <strain evidence="3">CGMCC 1.6963</strain>
    </source>
</reference>
<name>A0A1H9XPD8_9MICO</name>
<evidence type="ECO:0000313" key="2">
    <source>
        <dbReference type="EMBL" id="SES48024.1"/>
    </source>
</evidence>
<dbReference type="AlphaFoldDB" id="A0A1H9XPD8"/>
<dbReference type="RefSeq" id="WP_091762347.1">
    <property type="nucleotide sequence ID" value="NZ_FOHB01000010.1"/>
</dbReference>
<proteinExistence type="predicted"/>
<keyword evidence="3" id="KW-1185">Reference proteome</keyword>
<sequence>MTAVVIAEGVAIALLAVLVLGLLRSHALILKALHELGAGLELEKEAGTGATRSTGSPGPVQVEIESGVVANARPETSRAADVIGTTLDGKDRTVDVTGRGQRTLLAYLSSGCTVCQTFWDEFRQGDVDVPGDARLVVVAKGPEEESISTLRRLAGDRLEVVQSSGGWTDYGIPGSPYFVFVEEGVITGEGSSTTWPQVRDLMSQAVADDLSERGAHDNLPRMDRELLDSGIHPGHPSLYESPDPDDAAADEHQHVHQHGH</sequence>
<accession>A0A1H9XPD8</accession>
<evidence type="ECO:0008006" key="4">
    <source>
        <dbReference type="Google" id="ProtNLM"/>
    </source>
</evidence>
<dbReference type="InterPro" id="IPR036249">
    <property type="entry name" value="Thioredoxin-like_sf"/>
</dbReference>
<evidence type="ECO:0000313" key="3">
    <source>
        <dbReference type="Proteomes" id="UP000199019"/>
    </source>
</evidence>
<dbReference type="EMBL" id="FOHB01000010">
    <property type="protein sequence ID" value="SES48024.1"/>
    <property type="molecule type" value="Genomic_DNA"/>
</dbReference>